<sequence>MILTVFDGLADNWKNFWSTLDYVAFWGWILLVLGVIFLFLLIFFTEFKRPERDSVKFTSIVIIIAAALMGIGLHMVLTAGGLW</sequence>
<keyword evidence="1" id="KW-0472">Membrane</keyword>
<dbReference type="EMBL" id="CP104013">
    <property type="protein sequence ID" value="UYP45829.1"/>
    <property type="molecule type" value="Genomic_DNA"/>
</dbReference>
<keyword evidence="1" id="KW-0812">Transmembrane</keyword>
<keyword evidence="1" id="KW-1133">Transmembrane helix</keyword>
<protein>
    <submittedName>
        <fullName evidence="2">Uncharacterized protein</fullName>
    </submittedName>
</protein>
<reference evidence="2" key="1">
    <citation type="submission" date="2022-09" db="EMBL/GenBank/DDBJ databases">
        <title>Actin cytoskeleton and complex cell architecture in an #Asgard archaeon.</title>
        <authorList>
            <person name="Ponce Toledo R.I."/>
            <person name="Schleper C."/>
            <person name="Rodrigues Oliveira T."/>
            <person name="Wollweber F."/>
            <person name="Xu J."/>
            <person name="Rittmann S."/>
            <person name="Klingl A."/>
            <person name="Pilhofer M."/>
        </authorList>
    </citation>
    <scope>NUCLEOTIDE SEQUENCE</scope>
    <source>
        <strain evidence="2">B-35</strain>
    </source>
</reference>
<gene>
    <name evidence="2" type="ORF">NEF87_002114</name>
</gene>
<evidence type="ECO:0000256" key="1">
    <source>
        <dbReference type="SAM" id="Phobius"/>
    </source>
</evidence>
<name>A0ABY6HTF6_9ARCH</name>
<dbReference type="Proteomes" id="UP001208689">
    <property type="component" value="Chromosome"/>
</dbReference>
<evidence type="ECO:0000313" key="3">
    <source>
        <dbReference type="Proteomes" id="UP001208689"/>
    </source>
</evidence>
<feature type="transmembrane region" description="Helical" evidence="1">
    <location>
        <begin position="57"/>
        <end position="77"/>
    </location>
</feature>
<evidence type="ECO:0000313" key="2">
    <source>
        <dbReference type="EMBL" id="UYP45829.1"/>
    </source>
</evidence>
<accession>A0ABY6HTF6</accession>
<feature type="transmembrane region" description="Helical" evidence="1">
    <location>
        <begin position="23"/>
        <end position="45"/>
    </location>
</feature>
<keyword evidence="3" id="KW-1185">Reference proteome</keyword>
<proteinExistence type="predicted"/>
<organism evidence="2 3">
    <name type="scientific">Candidatus Lokiarchaeum ossiferum</name>
    <dbReference type="NCBI Taxonomy" id="2951803"/>
    <lineage>
        <taxon>Archaea</taxon>
        <taxon>Promethearchaeati</taxon>
        <taxon>Promethearchaeota</taxon>
        <taxon>Promethearchaeia</taxon>
        <taxon>Promethearchaeales</taxon>
        <taxon>Promethearchaeaceae</taxon>
        <taxon>Candidatus Lokiarchaeum</taxon>
    </lineage>
</organism>